<name>A0A3A2ZN77_9EURO</name>
<keyword evidence="2" id="KW-1185">Reference proteome</keyword>
<sequence>MESLQFTQRETQLATERRLKFQGTAKVSPDEIQFDSQISRQLDQRNVNRLCNIFQEEGCQNLAVAHRVPGIVARHHLVAALQSANVTARALLINPEAEMPYLRFPHGQLRGLHGRHRIAAGLEVLSPYTDRWWAVDLYLDDIGDDLKTSLVEEYSNEKPPSDGEIYRKIRQYASDRNLYGELRWRARLCPDSLTRLDALNKNTRLRHAFDGVLAIPGHRKAMRISMLARVIAVKYDEEIVHYLNYVKDFWFALVDNDPALVAKIDQQTVEELQLMAPRAEAKVVTGLCLAARPLQTLIRTSGRLSGSVCGR</sequence>
<dbReference type="AlphaFoldDB" id="A0A3A2ZN77"/>
<gene>
    <name evidence="1" type="ORF">PHISCL_02994</name>
</gene>
<evidence type="ECO:0000313" key="1">
    <source>
        <dbReference type="EMBL" id="RJE24679.1"/>
    </source>
</evidence>
<dbReference type="STRING" id="2070753.A0A3A2ZN77"/>
<dbReference type="Pfam" id="PF12520">
    <property type="entry name" value="DUF3723"/>
    <property type="match status" value="1"/>
</dbReference>
<evidence type="ECO:0000313" key="2">
    <source>
        <dbReference type="Proteomes" id="UP000266188"/>
    </source>
</evidence>
<dbReference type="Proteomes" id="UP000266188">
    <property type="component" value="Unassembled WGS sequence"/>
</dbReference>
<dbReference type="OrthoDB" id="4227485at2759"/>
<proteinExistence type="predicted"/>
<dbReference type="EMBL" id="MVGC01000072">
    <property type="protein sequence ID" value="RJE24679.1"/>
    <property type="molecule type" value="Genomic_DNA"/>
</dbReference>
<reference evidence="2" key="1">
    <citation type="submission" date="2017-02" db="EMBL/GenBank/DDBJ databases">
        <authorList>
            <person name="Tafer H."/>
            <person name="Lopandic K."/>
        </authorList>
    </citation>
    <scope>NUCLEOTIDE SEQUENCE [LARGE SCALE GENOMIC DNA]</scope>
    <source>
        <strain evidence="2">CBS 366.77</strain>
    </source>
</reference>
<organism evidence="1 2">
    <name type="scientific">Aspergillus sclerotialis</name>
    <dbReference type="NCBI Taxonomy" id="2070753"/>
    <lineage>
        <taxon>Eukaryota</taxon>
        <taxon>Fungi</taxon>
        <taxon>Dikarya</taxon>
        <taxon>Ascomycota</taxon>
        <taxon>Pezizomycotina</taxon>
        <taxon>Eurotiomycetes</taxon>
        <taxon>Eurotiomycetidae</taxon>
        <taxon>Eurotiales</taxon>
        <taxon>Aspergillaceae</taxon>
        <taxon>Aspergillus</taxon>
        <taxon>Aspergillus subgen. Polypaecilum</taxon>
    </lineage>
</organism>
<comment type="caution">
    <text evidence="1">The sequence shown here is derived from an EMBL/GenBank/DDBJ whole genome shotgun (WGS) entry which is preliminary data.</text>
</comment>
<accession>A0A3A2ZN77</accession>
<dbReference type="InterPro" id="IPR022198">
    <property type="entry name" value="DUF3723"/>
</dbReference>
<protein>
    <submittedName>
        <fullName evidence="1">Uncharacterized protein</fullName>
    </submittedName>
</protein>